<dbReference type="AlphaFoldDB" id="A0A2N4U117"/>
<dbReference type="SUPFAM" id="SSF55874">
    <property type="entry name" value="ATPase domain of HSP90 chaperone/DNA topoisomerase II/histidine kinase"/>
    <property type="match status" value="1"/>
</dbReference>
<gene>
    <name evidence="5" type="ORF">CR159_17100</name>
</gene>
<dbReference type="InterPro" id="IPR004358">
    <property type="entry name" value="Sig_transdc_His_kin-like_C"/>
</dbReference>
<dbReference type="Proteomes" id="UP000234190">
    <property type="component" value="Unassembled WGS sequence"/>
</dbReference>
<dbReference type="PANTHER" id="PTHR43065:SF42">
    <property type="entry name" value="TWO-COMPONENT SENSOR PPRA"/>
    <property type="match status" value="1"/>
</dbReference>
<dbReference type="SUPFAM" id="SSF53850">
    <property type="entry name" value="Periplasmic binding protein-like II"/>
    <property type="match status" value="1"/>
</dbReference>
<evidence type="ECO:0000259" key="4">
    <source>
        <dbReference type="PROSITE" id="PS50109"/>
    </source>
</evidence>
<organism evidence="5 6">
    <name type="scientific">Pollutimonas subterranea</name>
    <dbReference type="NCBI Taxonomy" id="2045210"/>
    <lineage>
        <taxon>Bacteria</taxon>
        <taxon>Pseudomonadati</taxon>
        <taxon>Pseudomonadota</taxon>
        <taxon>Betaproteobacteria</taxon>
        <taxon>Burkholderiales</taxon>
        <taxon>Alcaligenaceae</taxon>
        <taxon>Pollutimonas</taxon>
    </lineage>
</organism>
<dbReference type="PRINTS" id="PR00344">
    <property type="entry name" value="BCTRLSENSOR"/>
</dbReference>
<keyword evidence="6" id="KW-1185">Reference proteome</keyword>
<keyword evidence="5" id="KW-0418">Kinase</keyword>
<feature type="domain" description="Histidine kinase" evidence="4">
    <location>
        <begin position="336"/>
        <end position="552"/>
    </location>
</feature>
<dbReference type="InterPro" id="IPR003594">
    <property type="entry name" value="HATPase_dom"/>
</dbReference>
<dbReference type="PANTHER" id="PTHR43065">
    <property type="entry name" value="SENSOR HISTIDINE KINASE"/>
    <property type="match status" value="1"/>
</dbReference>
<dbReference type="InterPro" id="IPR005467">
    <property type="entry name" value="His_kinase_dom"/>
</dbReference>
<dbReference type="PROSITE" id="PS50109">
    <property type="entry name" value="HIS_KIN"/>
    <property type="match status" value="1"/>
</dbReference>
<dbReference type="OrthoDB" id="8559580at2"/>
<comment type="caution">
    <text evidence="5">The sequence shown here is derived from an EMBL/GenBank/DDBJ whole genome shotgun (WGS) entry which is preliminary data.</text>
</comment>
<dbReference type="Gene3D" id="3.40.190.10">
    <property type="entry name" value="Periplasmic binding protein-like II"/>
    <property type="match status" value="1"/>
</dbReference>
<dbReference type="InterPro" id="IPR036097">
    <property type="entry name" value="HisK_dim/P_sf"/>
</dbReference>
<evidence type="ECO:0000256" key="3">
    <source>
        <dbReference type="ARBA" id="ARBA00022553"/>
    </source>
</evidence>
<dbReference type="EC" id="2.7.13.3" evidence="2"/>
<keyword evidence="5" id="KW-0808">Transferase</keyword>
<dbReference type="CDD" id="cd00082">
    <property type="entry name" value="HisKA"/>
    <property type="match status" value="1"/>
</dbReference>
<dbReference type="InterPro" id="IPR003661">
    <property type="entry name" value="HisK_dim/P_dom"/>
</dbReference>
<dbReference type="Gene3D" id="1.10.287.130">
    <property type="match status" value="1"/>
</dbReference>
<evidence type="ECO:0000313" key="5">
    <source>
        <dbReference type="EMBL" id="PLC48709.1"/>
    </source>
</evidence>
<comment type="catalytic activity">
    <reaction evidence="1">
        <text>ATP + protein L-histidine = ADP + protein N-phospho-L-histidine.</text>
        <dbReference type="EC" id="2.7.13.3"/>
    </reaction>
</comment>
<evidence type="ECO:0000256" key="2">
    <source>
        <dbReference type="ARBA" id="ARBA00012438"/>
    </source>
</evidence>
<dbReference type="EMBL" id="PDNW01000017">
    <property type="protein sequence ID" value="PLC48709.1"/>
    <property type="molecule type" value="Genomic_DNA"/>
</dbReference>
<keyword evidence="3" id="KW-0597">Phosphoprotein</keyword>
<dbReference type="Gene3D" id="3.30.565.10">
    <property type="entry name" value="Histidine kinase-like ATPase, C-terminal domain"/>
    <property type="match status" value="1"/>
</dbReference>
<dbReference type="InterPro" id="IPR036890">
    <property type="entry name" value="HATPase_C_sf"/>
</dbReference>
<evidence type="ECO:0000256" key="1">
    <source>
        <dbReference type="ARBA" id="ARBA00000085"/>
    </source>
</evidence>
<reference evidence="5 6" key="1">
    <citation type="submission" date="2017-10" db="EMBL/GenBank/DDBJ databases">
        <title>Two draft genome sequences of Pusillimonas sp. strains isolated from a nitrate- and radionuclide-contaminated groundwater in Russia.</title>
        <authorList>
            <person name="Grouzdev D.S."/>
            <person name="Tourova T.P."/>
            <person name="Goeva M.A."/>
            <person name="Babich T.L."/>
            <person name="Sokolova D.S."/>
            <person name="Abdullin R."/>
            <person name="Poltaraus A.B."/>
            <person name="Toshchakov S.V."/>
            <person name="Nazina T.N."/>
        </authorList>
    </citation>
    <scope>NUCLEOTIDE SEQUENCE [LARGE SCALE GENOMIC DNA]</scope>
    <source>
        <strain evidence="5 6">JR1/69-3-13</strain>
    </source>
</reference>
<evidence type="ECO:0000313" key="6">
    <source>
        <dbReference type="Proteomes" id="UP000234190"/>
    </source>
</evidence>
<protein>
    <recommendedName>
        <fullName evidence="2">histidine kinase</fullName>
        <ecNumber evidence="2">2.7.13.3</ecNumber>
    </recommendedName>
</protein>
<proteinExistence type="predicted"/>
<sequence length="565" mass="62140">MGTAHAAQEWSPVQQFLQTALPAYQVEFVYLDLNEIADAAVGSSINFVLTNPGHYVTLELSVGASRIVTVEQGRNSINGLSLGSAVIARADREDLINLEDLPGHTLVATAHDGFGGYQTVWRELAALGIDPESDLEAKSFVDFPMSRVLDAVADGRADAGILRACVLEDIPDWRDRYKVLSPQPDTGFGCAVSTRLYPDWPLATLPHTPPELARDVAITLLQMPATTGGLRFTVPADYQSVHDLFRELQIGPYAYLKEQGVAALARRHWPVLALLGVLVLLWLLYTFRVEKLVHARTRALRETLEERKQIEARMRASQESVDHLARLSILGELSTTLAHELSQPLASMANYGRSLLRRLDSGRLDDDAVRLAATEIAQQAQHAANVLSRIRAFARKRVSIRQDCRPIDVVSCAVSLFCGMLSETPQINIDDQLSQDIKVKIDKSQIQQVLLNLMKNSMDAMRGIEPDKRHIDITLAQQGTDIFIHVRDYGSGLSNAQQAQLFEPFYTEKPDGLGLGLSISYSIIEAHGGTITASTPCDGKGMILSLSLPILVQDTNTSEHIIKPS</sequence>
<dbReference type="GO" id="GO:0000155">
    <property type="term" value="F:phosphorelay sensor kinase activity"/>
    <property type="evidence" value="ECO:0007669"/>
    <property type="project" value="InterPro"/>
</dbReference>
<dbReference type="SMART" id="SM00387">
    <property type="entry name" value="HATPase_c"/>
    <property type="match status" value="1"/>
</dbReference>
<name>A0A2N4U117_9BURK</name>
<dbReference type="Pfam" id="PF12974">
    <property type="entry name" value="Phosphonate-bd"/>
    <property type="match status" value="1"/>
</dbReference>
<dbReference type="SUPFAM" id="SSF47384">
    <property type="entry name" value="Homodimeric domain of signal transducing histidine kinase"/>
    <property type="match status" value="1"/>
</dbReference>
<accession>A0A2N4U117</accession>
<dbReference type="SMART" id="SM00388">
    <property type="entry name" value="HisKA"/>
    <property type="match status" value="1"/>
</dbReference>
<dbReference type="Pfam" id="PF02518">
    <property type="entry name" value="HATPase_c"/>
    <property type="match status" value="1"/>
</dbReference>